<keyword evidence="2" id="KW-1185">Reference proteome</keyword>
<comment type="caution">
    <text evidence="1">The sequence shown here is derived from an EMBL/GenBank/DDBJ whole genome shotgun (WGS) entry which is preliminary data.</text>
</comment>
<accession>A0A2I0L493</accession>
<dbReference type="AlphaFoldDB" id="A0A2I0L493"/>
<dbReference type="EMBL" id="PGOL01000169">
    <property type="protein sequence ID" value="PKI75453.1"/>
    <property type="molecule type" value="Genomic_DNA"/>
</dbReference>
<evidence type="ECO:0000313" key="2">
    <source>
        <dbReference type="Proteomes" id="UP000233551"/>
    </source>
</evidence>
<gene>
    <name evidence="1" type="ORF">CRG98_004123</name>
</gene>
<protein>
    <submittedName>
        <fullName evidence="1">Uncharacterized protein</fullName>
    </submittedName>
</protein>
<dbReference type="Proteomes" id="UP000233551">
    <property type="component" value="Unassembled WGS sequence"/>
</dbReference>
<reference evidence="1 2" key="1">
    <citation type="submission" date="2017-11" db="EMBL/GenBank/DDBJ databases">
        <title>De-novo sequencing of pomegranate (Punica granatum L.) genome.</title>
        <authorList>
            <person name="Akparov Z."/>
            <person name="Amiraslanov A."/>
            <person name="Hajiyeva S."/>
            <person name="Abbasov M."/>
            <person name="Kaur K."/>
            <person name="Hamwieh A."/>
            <person name="Solovyev V."/>
            <person name="Salamov A."/>
            <person name="Braich B."/>
            <person name="Kosarev P."/>
            <person name="Mahmoud A."/>
            <person name="Hajiyev E."/>
            <person name="Babayeva S."/>
            <person name="Izzatullayeva V."/>
            <person name="Mammadov A."/>
            <person name="Mammadov A."/>
            <person name="Sharifova S."/>
            <person name="Ojaghi J."/>
            <person name="Eynullazada K."/>
            <person name="Bayramov B."/>
            <person name="Abdulazimova A."/>
            <person name="Shahmuradov I."/>
        </authorList>
    </citation>
    <scope>NUCLEOTIDE SEQUENCE [LARGE SCALE GENOMIC DNA]</scope>
    <source>
        <strain evidence="2">cv. AG2017</strain>
        <tissue evidence="1">Leaf</tissue>
    </source>
</reference>
<evidence type="ECO:0000313" key="1">
    <source>
        <dbReference type="EMBL" id="PKI75453.1"/>
    </source>
</evidence>
<name>A0A2I0L493_PUNGR</name>
<proteinExistence type="predicted"/>
<sequence>MEGVDLLLIPKTTRTVADTSPTESNPNEMMKHGQAIRLQSIYKTMEGAHWVPRLKFLMYGAGGGWNLQYQHGLASKWDEIAMMPPEFFERFGGSNDVFACSGSHGLVDIHRYGRSALLMFDMNKRQWRWAQKGPLVAQKFFLDIFGGFCFEPRLDAMP</sequence>
<dbReference type="STRING" id="22663.A0A2I0L493"/>
<organism evidence="1 2">
    <name type="scientific">Punica granatum</name>
    <name type="common">Pomegranate</name>
    <dbReference type="NCBI Taxonomy" id="22663"/>
    <lineage>
        <taxon>Eukaryota</taxon>
        <taxon>Viridiplantae</taxon>
        <taxon>Streptophyta</taxon>
        <taxon>Embryophyta</taxon>
        <taxon>Tracheophyta</taxon>
        <taxon>Spermatophyta</taxon>
        <taxon>Magnoliopsida</taxon>
        <taxon>eudicotyledons</taxon>
        <taxon>Gunneridae</taxon>
        <taxon>Pentapetalae</taxon>
        <taxon>rosids</taxon>
        <taxon>malvids</taxon>
        <taxon>Myrtales</taxon>
        <taxon>Lythraceae</taxon>
        <taxon>Punica</taxon>
    </lineage>
</organism>